<keyword evidence="2" id="KW-1185">Reference proteome</keyword>
<protein>
    <submittedName>
        <fullName evidence="1">Uncharacterized protein</fullName>
    </submittedName>
</protein>
<evidence type="ECO:0000313" key="1">
    <source>
        <dbReference type="EMBL" id="KAG8199380.1"/>
    </source>
</evidence>
<dbReference type="AlphaFoldDB" id="A0AAV6VRW7"/>
<gene>
    <name evidence="1" type="ORF">JTE90_000250</name>
</gene>
<sequence>MPMTASLLASPLLFLIPEDESSFRERERTEESITNHLLFIFGDVVFGQVCRPAFSLMHRGWTLGMLLDIVGWMK</sequence>
<proteinExistence type="predicted"/>
<organism evidence="1 2">
    <name type="scientific">Oedothorax gibbosus</name>
    <dbReference type="NCBI Taxonomy" id="931172"/>
    <lineage>
        <taxon>Eukaryota</taxon>
        <taxon>Metazoa</taxon>
        <taxon>Ecdysozoa</taxon>
        <taxon>Arthropoda</taxon>
        <taxon>Chelicerata</taxon>
        <taxon>Arachnida</taxon>
        <taxon>Araneae</taxon>
        <taxon>Araneomorphae</taxon>
        <taxon>Entelegynae</taxon>
        <taxon>Araneoidea</taxon>
        <taxon>Linyphiidae</taxon>
        <taxon>Erigoninae</taxon>
        <taxon>Oedothorax</taxon>
    </lineage>
</organism>
<dbReference type="EMBL" id="JAFNEN010000027">
    <property type="protein sequence ID" value="KAG8199380.1"/>
    <property type="molecule type" value="Genomic_DNA"/>
</dbReference>
<reference evidence="1 2" key="1">
    <citation type="journal article" date="2022" name="Nat. Ecol. Evol.">
        <title>A masculinizing supergene underlies an exaggerated male reproductive morph in a spider.</title>
        <authorList>
            <person name="Hendrickx F."/>
            <person name="De Corte Z."/>
            <person name="Sonet G."/>
            <person name="Van Belleghem S.M."/>
            <person name="Kostlbacher S."/>
            <person name="Vangestel C."/>
        </authorList>
    </citation>
    <scope>NUCLEOTIDE SEQUENCE [LARGE SCALE GENOMIC DNA]</scope>
    <source>
        <strain evidence="1">W744_W776</strain>
    </source>
</reference>
<name>A0AAV6VRW7_9ARAC</name>
<evidence type="ECO:0000313" key="2">
    <source>
        <dbReference type="Proteomes" id="UP000827092"/>
    </source>
</evidence>
<comment type="caution">
    <text evidence="1">The sequence shown here is derived from an EMBL/GenBank/DDBJ whole genome shotgun (WGS) entry which is preliminary data.</text>
</comment>
<dbReference type="Proteomes" id="UP000827092">
    <property type="component" value="Unassembled WGS sequence"/>
</dbReference>
<accession>A0AAV6VRW7</accession>